<accession>A0AAV9EVH7</accession>
<proteinExistence type="predicted"/>
<organism evidence="3 4">
    <name type="scientific">Acorus calamus</name>
    <name type="common">Sweet flag</name>
    <dbReference type="NCBI Taxonomy" id="4465"/>
    <lineage>
        <taxon>Eukaryota</taxon>
        <taxon>Viridiplantae</taxon>
        <taxon>Streptophyta</taxon>
        <taxon>Embryophyta</taxon>
        <taxon>Tracheophyta</taxon>
        <taxon>Spermatophyta</taxon>
        <taxon>Magnoliopsida</taxon>
        <taxon>Liliopsida</taxon>
        <taxon>Acoraceae</taxon>
        <taxon>Acorus</taxon>
    </lineage>
</organism>
<feature type="compositionally biased region" description="Polar residues" evidence="1">
    <location>
        <begin position="1547"/>
        <end position="1567"/>
    </location>
</feature>
<dbReference type="Proteomes" id="UP001180020">
    <property type="component" value="Unassembled WGS sequence"/>
</dbReference>
<comment type="caution">
    <text evidence="3">The sequence shown here is derived from an EMBL/GenBank/DDBJ whole genome shotgun (WGS) entry which is preliminary data.</text>
</comment>
<gene>
    <name evidence="3" type="ORF">QJS10_CPA05g01469</name>
</gene>
<keyword evidence="4" id="KW-1185">Reference proteome</keyword>
<sequence length="2147" mass="242528">MASSPVKFLFALLLVSVAGWIVFVYRHLDGACSATLGFASRLLAWFLSRILGASVGFRVAGWNCLRDINLKFRKGALESLSVGEIKLSLRQSLVKLGFGIISKDPKLQLLICDLEVISRTSEQQLSKGKTPRKRSPGKGKWMVFTNMARFLSVSVTELVVKTPKATVEVKDLRLDISKDGGSIPILSFKLHLMPFLIHLGDSRLYYDTSSNCNEGVFLYTAQANSTTMEKNSAPFICEDLSFICDFGHDRQNLFVENNVMGIHLRSNKSQFLEESAETVSHFDVQLEFSEIHLLRENTTSVLGILKAVISASVDVPMQPAVPIRAEIDVKLGGTQCNIIPSRLIPWVCLHLSRKKHMVLRDERSHGRSETTSSKEIMWTCNVSAPEMTVVLYSLSGLPIYHVCSQSSHLFANNIASKGIAVHMELGELQLHMADEYQEFFRENIFGAESNSVSLMHEETLFTAGSNSGSFMHIDRVSLDLGNKKFESSVENDPTRWKLVFCVDITGMGVCFRFHHVESLISTVMSFKALLKRVYASGEKATPSKGVRSESGGKGMRILKLNLQRCFVIFYGDFGVEDAIVADPKRVNFGSQGGEVIINLSADGTPRRASISSTSSIGCKHLKYSTSLDIFHFSLCLNKEKKSALMELERAKSVYQEYSEKQVSDSKVTLFEMQNAKFVRRPGGLNEIALCSFFSATDITVRWEPDVHLAVYEFILRIKSLLQNLKNQGLDNEINDYIVCLKNMESKKEHIVDPLPSEKHSKKRESVFAVDVEMLCVSAELADGVEALVRVQSIFSENVKIGILLEGLVLSFNGARVFKSTRMQISRIPRSISNISLDAKGQMSTVWDWVIQGFDVHICMPYRLPLRAIEDAVEDMWRGLKLITSAKVNILFPSKDSVKKAKSKSSNFGSVRFNIRKLTADVEEEPIQGWLDEHYQIMKSVVCESFVRCNFFDELVSERRKAPGISEPNEPERKIQFNGVEIHVSDISAVERLREEIHKQAFQSYYQACQNMVLCEGSGACTRGFQAGFRPSSNRASLLSLCATELDVTLTKIEGGEIGMIEFIKKLDPVASQIDIPFSRLLGRNVVLRTASLVVQLRNYTHPIFSATAGKCEGCIVLAQQATCFQPQIEQDVYIGRWRKVRMLRSASGTTPPLKTYSDLPVFFHRGEVSFGVGYEPAFADISYAFTIALRRTNLSIRKSNLDMKDQAASSSMGIININSPESKLPKKERSLPWWDDTRYYIHGKVCLCFSEIKWNLLASTNPYEKLDRLQIVSDYMEIQQTDGRVFVFAKEFKIFLSSSESLMNSCSLEIPTRVSGPFLESPAFSLEVIMDWECESGTPLNHYLHALPNEKEPRKKVYDPFRSTSLSLKWNFSLRPSINACDSEPSSSGMLESALLSEPVRGSSRKMENHYKDSPTMTVGAHDLVWIFKWWNTNYNPPYKLRSFSRWPRFGIPRAVRSGNLSLDKVMTEFMLRLDATPGCIKYMPLGTDDPANGLTFTTTKLKYELCYSRGKMRYTFECKRDPLDLVYQGLDLHVLKAYLRREQGTQIKKNSQTSDRVSNETCNRVSGTEKPRDDGFLLHSDYFTIRRQSPKADPVRDAVWSWVGGISKAFEPPKSSPSRQYAQRKLVEEQQLIDSVMLEHVQAHVAPTDVDPGAGLQWLPKILGSSPKVKRTGALLERVFMPCTMYFRYTRHKGGTPELKMKPLKELVFNSPNISATMTSRQFQVMLDVLSNLLFARLPKPRKSSLTYPAEDDEDIEEEADEVVPDGVEEVELARIKLEQRVRERKLLLDDIRTLLVSNDLSGDLFSSAETDCDLWMITDGKSLLVQGLKKDLGNIQKSRKAAIAALRLALQKAAQLRLMEKEKNKSPSYAMRISMRIDKVEWGLFLKFVIPKNVMLRVVAKQGVPKDGNSPLELFHVEIYPLKIFDRNNVQNDVGVFFPEEEQDSQRRQVELLVTYEGSRFPVNDLRLLMDTFYRDDFTGTWRKLFSRVKKHIIWGVLKSVTGMQGKKFKDKAQSHRESNGGSVPDSDNNLSDSDGGQGGESDQFPISWLKRPSDGAGDGFVTSIRGLFNSQRRKATAFVRRTMKGDAENEFHGEWSDSDVDVPPFARQLTIAKAKRLIRHHTKKFRSRGQRGSGDFMSHMNDRF</sequence>
<protein>
    <recommendedName>
        <fullName evidence="2">FMP27/BLTP2/Hobbit GFWDK motif-containing RBG unit domain-containing protein</fullName>
    </recommendedName>
</protein>
<dbReference type="EMBL" id="JAUJYO010000005">
    <property type="protein sequence ID" value="KAK1316964.1"/>
    <property type="molecule type" value="Genomic_DNA"/>
</dbReference>
<reference evidence="3" key="2">
    <citation type="submission" date="2023-06" db="EMBL/GenBank/DDBJ databases">
        <authorList>
            <person name="Ma L."/>
            <person name="Liu K.-W."/>
            <person name="Li Z."/>
            <person name="Hsiao Y.-Y."/>
            <person name="Qi Y."/>
            <person name="Fu T."/>
            <person name="Tang G."/>
            <person name="Zhang D."/>
            <person name="Sun W.-H."/>
            <person name="Liu D.-K."/>
            <person name="Li Y."/>
            <person name="Chen G.-Z."/>
            <person name="Liu X.-D."/>
            <person name="Liao X.-Y."/>
            <person name="Jiang Y.-T."/>
            <person name="Yu X."/>
            <person name="Hao Y."/>
            <person name="Huang J."/>
            <person name="Zhao X.-W."/>
            <person name="Ke S."/>
            <person name="Chen Y.-Y."/>
            <person name="Wu W.-L."/>
            <person name="Hsu J.-L."/>
            <person name="Lin Y.-F."/>
            <person name="Huang M.-D."/>
            <person name="Li C.-Y."/>
            <person name="Huang L."/>
            <person name="Wang Z.-W."/>
            <person name="Zhao X."/>
            <person name="Zhong W.-Y."/>
            <person name="Peng D.-H."/>
            <person name="Ahmad S."/>
            <person name="Lan S."/>
            <person name="Zhang J.-S."/>
            <person name="Tsai W.-C."/>
            <person name="Van De Peer Y."/>
            <person name="Liu Z.-J."/>
        </authorList>
    </citation>
    <scope>NUCLEOTIDE SEQUENCE</scope>
    <source>
        <strain evidence="3">CP</strain>
        <tissue evidence="3">Leaves</tissue>
    </source>
</reference>
<dbReference type="PANTHER" id="PTHR15678:SF6">
    <property type="entry name" value="BRIDGE-LIKE LIPID TRANSFER PROTEIN FAMILY MEMBER 2"/>
    <property type="match status" value="1"/>
</dbReference>
<evidence type="ECO:0000313" key="4">
    <source>
        <dbReference type="Proteomes" id="UP001180020"/>
    </source>
</evidence>
<evidence type="ECO:0000313" key="3">
    <source>
        <dbReference type="EMBL" id="KAK1316964.1"/>
    </source>
</evidence>
<dbReference type="InterPro" id="IPR019441">
    <property type="entry name" value="FMP27/BLTP2/Hobbit_GFWDK_RBG"/>
</dbReference>
<feature type="domain" description="FMP27/BLTP2/Hobbit GFWDK motif-containing RBG unit" evidence="2">
    <location>
        <begin position="1098"/>
        <end position="1265"/>
    </location>
</feature>
<dbReference type="PANTHER" id="PTHR15678">
    <property type="entry name" value="ANTIGEN MLAA-22-RELATED"/>
    <property type="match status" value="1"/>
</dbReference>
<dbReference type="Pfam" id="PF10344">
    <property type="entry name" value="Hobbit"/>
    <property type="match status" value="3"/>
</dbReference>
<dbReference type="InterPro" id="IPR045167">
    <property type="entry name" value="Hobbit"/>
</dbReference>
<feature type="region of interest" description="Disordered" evidence="1">
    <location>
        <begin position="1547"/>
        <end position="1571"/>
    </location>
</feature>
<feature type="region of interest" description="Disordered" evidence="1">
    <location>
        <begin position="2010"/>
        <end position="2051"/>
    </location>
</feature>
<evidence type="ECO:0000256" key="1">
    <source>
        <dbReference type="SAM" id="MobiDB-lite"/>
    </source>
</evidence>
<dbReference type="SMART" id="SM01214">
    <property type="entry name" value="Fmp27_GFWDK"/>
    <property type="match status" value="1"/>
</dbReference>
<name>A0AAV9EVH7_ACOCL</name>
<feature type="compositionally biased region" description="Low complexity" evidence="1">
    <location>
        <begin position="2025"/>
        <end position="2037"/>
    </location>
</feature>
<reference evidence="3" key="1">
    <citation type="journal article" date="2023" name="Nat. Commun.">
        <title>Diploid and tetraploid genomes of Acorus and the evolution of monocots.</title>
        <authorList>
            <person name="Ma L."/>
            <person name="Liu K.W."/>
            <person name="Li Z."/>
            <person name="Hsiao Y.Y."/>
            <person name="Qi Y."/>
            <person name="Fu T."/>
            <person name="Tang G.D."/>
            <person name="Zhang D."/>
            <person name="Sun W.H."/>
            <person name="Liu D.K."/>
            <person name="Li Y."/>
            <person name="Chen G.Z."/>
            <person name="Liu X.D."/>
            <person name="Liao X.Y."/>
            <person name="Jiang Y.T."/>
            <person name="Yu X."/>
            <person name="Hao Y."/>
            <person name="Huang J."/>
            <person name="Zhao X.W."/>
            <person name="Ke S."/>
            <person name="Chen Y.Y."/>
            <person name="Wu W.L."/>
            <person name="Hsu J.L."/>
            <person name="Lin Y.F."/>
            <person name="Huang M.D."/>
            <person name="Li C.Y."/>
            <person name="Huang L."/>
            <person name="Wang Z.W."/>
            <person name="Zhao X."/>
            <person name="Zhong W.Y."/>
            <person name="Peng D.H."/>
            <person name="Ahmad S."/>
            <person name="Lan S."/>
            <person name="Zhang J.S."/>
            <person name="Tsai W.C."/>
            <person name="Van de Peer Y."/>
            <person name="Liu Z.J."/>
        </authorList>
    </citation>
    <scope>NUCLEOTIDE SEQUENCE</scope>
    <source>
        <strain evidence="3">CP</strain>
    </source>
</reference>
<feature type="region of interest" description="Disordered" evidence="1">
    <location>
        <begin position="2126"/>
        <end position="2147"/>
    </location>
</feature>
<evidence type="ECO:0000259" key="2">
    <source>
        <dbReference type="SMART" id="SM01214"/>
    </source>
</evidence>